<feature type="transmembrane region" description="Helical" evidence="7">
    <location>
        <begin position="237"/>
        <end position="258"/>
    </location>
</feature>
<gene>
    <name evidence="8" type="ORF">ACFO6V_25800</name>
</gene>
<keyword evidence="4 7" id="KW-1133">Transmembrane helix</keyword>
<dbReference type="Proteomes" id="UP001596011">
    <property type="component" value="Unassembled WGS sequence"/>
</dbReference>
<feature type="transmembrane region" description="Helical" evidence="7">
    <location>
        <begin position="115"/>
        <end position="135"/>
    </location>
</feature>
<feature type="transmembrane region" description="Helical" evidence="7">
    <location>
        <begin position="142"/>
        <end position="161"/>
    </location>
</feature>
<comment type="subcellular location">
    <subcellularLocation>
        <location evidence="1">Cell membrane</location>
        <topology evidence="1">Multi-pass membrane protein</topology>
    </subcellularLocation>
</comment>
<dbReference type="PANTHER" id="PTHR30482">
    <property type="entry name" value="HIGH-AFFINITY BRANCHED-CHAIN AMINO ACID TRANSPORT SYSTEM PERMEASE"/>
    <property type="match status" value="1"/>
</dbReference>
<dbReference type="Pfam" id="PF02653">
    <property type="entry name" value="BPD_transp_2"/>
    <property type="match status" value="1"/>
</dbReference>
<feature type="compositionally biased region" description="Pro residues" evidence="6">
    <location>
        <begin position="14"/>
        <end position="23"/>
    </location>
</feature>
<evidence type="ECO:0000256" key="5">
    <source>
        <dbReference type="ARBA" id="ARBA00023136"/>
    </source>
</evidence>
<keyword evidence="2" id="KW-1003">Cell membrane</keyword>
<accession>A0ABV9HPW8</accession>
<evidence type="ECO:0000256" key="4">
    <source>
        <dbReference type="ARBA" id="ARBA00022989"/>
    </source>
</evidence>
<reference evidence="9" key="1">
    <citation type="journal article" date="2019" name="Int. J. Syst. Evol. Microbiol.">
        <title>The Global Catalogue of Microorganisms (GCM) 10K type strain sequencing project: providing services to taxonomists for standard genome sequencing and annotation.</title>
        <authorList>
            <consortium name="The Broad Institute Genomics Platform"/>
            <consortium name="The Broad Institute Genome Sequencing Center for Infectious Disease"/>
            <person name="Wu L."/>
            <person name="Ma J."/>
        </authorList>
    </citation>
    <scope>NUCLEOTIDE SEQUENCE [LARGE SCALE GENOMIC DNA]</scope>
    <source>
        <strain evidence="9">CCUG 42722</strain>
    </source>
</reference>
<dbReference type="RefSeq" id="WP_377141375.1">
    <property type="nucleotide sequence ID" value="NZ_JBHSFI010000009.1"/>
</dbReference>
<dbReference type="EMBL" id="JBHSFI010000009">
    <property type="protein sequence ID" value="MFC4631680.1"/>
    <property type="molecule type" value="Genomic_DNA"/>
</dbReference>
<evidence type="ECO:0000256" key="3">
    <source>
        <dbReference type="ARBA" id="ARBA00022692"/>
    </source>
</evidence>
<dbReference type="InterPro" id="IPR001851">
    <property type="entry name" value="ABC_transp_permease"/>
</dbReference>
<comment type="caution">
    <text evidence="8">The sequence shown here is derived from an EMBL/GenBank/DDBJ whole genome shotgun (WGS) entry which is preliminary data.</text>
</comment>
<sequence length="361" mass="36645">MSDPAADASSVPPGSAPASPPSGIPTVTRGGRGSLVGGGVLLLVVVLLAVVVPYVVTLGVLSSLVMLFAFVILGTTWNLLAGYGGMVSVGQQAYVGVGGYALIQLADAVGAPPWLAVPAAGLIGAAIALPTSYLVFRLAGGYFAIGTWVVAEVFRLVTMRIDGLGGGAGLSLSAFRGTDRVERVAFVYWFALALMVAVVLGTYLLMRSRVGLGLTAIRDDRVAASSLGVAVDRGRRLVYVAGSAGAALAGALIALSTLGVTPGSIYSVSWTAAMIFIVVVGGIGTIEGPLVGAVLYWALQQVLAPLGTWYLVVLGGVAVAVVLLAPRGLWGLVAGGYQLFPTTHRIHRVAAGAPVVPRTGR</sequence>
<feature type="transmembrane region" description="Helical" evidence="7">
    <location>
        <begin position="186"/>
        <end position="206"/>
    </location>
</feature>
<proteinExistence type="predicted"/>
<evidence type="ECO:0000256" key="1">
    <source>
        <dbReference type="ARBA" id="ARBA00004651"/>
    </source>
</evidence>
<evidence type="ECO:0000256" key="6">
    <source>
        <dbReference type="SAM" id="MobiDB-lite"/>
    </source>
</evidence>
<keyword evidence="5 7" id="KW-0472">Membrane</keyword>
<feature type="compositionally biased region" description="Low complexity" evidence="6">
    <location>
        <begin position="1"/>
        <end position="13"/>
    </location>
</feature>
<feature type="region of interest" description="Disordered" evidence="6">
    <location>
        <begin position="1"/>
        <end position="24"/>
    </location>
</feature>
<feature type="transmembrane region" description="Helical" evidence="7">
    <location>
        <begin position="40"/>
        <end position="73"/>
    </location>
</feature>
<organism evidence="8 9">
    <name type="scientific">Promicromonospora alba</name>
    <dbReference type="NCBI Taxonomy" id="1616110"/>
    <lineage>
        <taxon>Bacteria</taxon>
        <taxon>Bacillati</taxon>
        <taxon>Actinomycetota</taxon>
        <taxon>Actinomycetes</taxon>
        <taxon>Micrococcales</taxon>
        <taxon>Promicromonosporaceae</taxon>
        <taxon>Promicromonospora</taxon>
    </lineage>
</organism>
<feature type="transmembrane region" description="Helical" evidence="7">
    <location>
        <begin position="309"/>
        <end position="330"/>
    </location>
</feature>
<evidence type="ECO:0000256" key="2">
    <source>
        <dbReference type="ARBA" id="ARBA00022475"/>
    </source>
</evidence>
<keyword evidence="3 7" id="KW-0812">Transmembrane</keyword>
<evidence type="ECO:0000256" key="7">
    <source>
        <dbReference type="SAM" id="Phobius"/>
    </source>
</evidence>
<keyword evidence="9" id="KW-1185">Reference proteome</keyword>
<dbReference type="InterPro" id="IPR043428">
    <property type="entry name" value="LivM-like"/>
</dbReference>
<feature type="transmembrane region" description="Helical" evidence="7">
    <location>
        <begin position="270"/>
        <end position="297"/>
    </location>
</feature>
<protein>
    <submittedName>
        <fullName evidence="8">Branched-chain amino acid ABC transporter permease</fullName>
    </submittedName>
</protein>
<evidence type="ECO:0000313" key="9">
    <source>
        <dbReference type="Proteomes" id="UP001596011"/>
    </source>
</evidence>
<dbReference type="PANTHER" id="PTHR30482:SF17">
    <property type="entry name" value="ABC TRANSPORTER ATP-BINDING PROTEIN"/>
    <property type="match status" value="1"/>
</dbReference>
<name>A0ABV9HPW8_9MICO</name>
<dbReference type="CDD" id="cd06581">
    <property type="entry name" value="TM_PBP1_LivM_like"/>
    <property type="match status" value="1"/>
</dbReference>
<evidence type="ECO:0000313" key="8">
    <source>
        <dbReference type="EMBL" id="MFC4631680.1"/>
    </source>
</evidence>